<feature type="transmembrane region" description="Helical" evidence="6">
    <location>
        <begin position="297"/>
        <end position="316"/>
    </location>
</feature>
<dbReference type="Pfam" id="PF07690">
    <property type="entry name" value="MFS_1"/>
    <property type="match status" value="1"/>
</dbReference>
<evidence type="ECO:0000313" key="8">
    <source>
        <dbReference type="EMBL" id="OES43410.1"/>
    </source>
</evidence>
<dbReference type="SUPFAM" id="SSF103473">
    <property type="entry name" value="MFS general substrate transporter"/>
    <property type="match status" value="1"/>
</dbReference>
<keyword evidence="4 6" id="KW-1133">Transmembrane helix</keyword>
<evidence type="ECO:0000256" key="5">
    <source>
        <dbReference type="ARBA" id="ARBA00023136"/>
    </source>
</evidence>
<dbReference type="Gene3D" id="1.20.1250.20">
    <property type="entry name" value="MFS general substrate transporter like domains"/>
    <property type="match status" value="2"/>
</dbReference>
<dbReference type="InterPro" id="IPR020846">
    <property type="entry name" value="MFS_dom"/>
</dbReference>
<evidence type="ECO:0000256" key="3">
    <source>
        <dbReference type="ARBA" id="ARBA00022692"/>
    </source>
</evidence>
<feature type="transmembrane region" description="Helical" evidence="6">
    <location>
        <begin position="244"/>
        <end position="265"/>
    </location>
</feature>
<keyword evidence="5 6" id="KW-0472">Membrane</keyword>
<feature type="transmembrane region" description="Helical" evidence="6">
    <location>
        <begin position="46"/>
        <end position="67"/>
    </location>
</feature>
<dbReference type="GO" id="GO:0005886">
    <property type="term" value="C:plasma membrane"/>
    <property type="evidence" value="ECO:0007669"/>
    <property type="project" value="UniProtKB-SubCell"/>
</dbReference>
<dbReference type="AlphaFoldDB" id="A0A1E7DJZ5"/>
<evidence type="ECO:0000256" key="2">
    <source>
        <dbReference type="ARBA" id="ARBA00022448"/>
    </source>
</evidence>
<feature type="transmembrane region" description="Helical" evidence="6">
    <location>
        <begin position="363"/>
        <end position="381"/>
    </location>
</feature>
<keyword evidence="9" id="KW-1185">Reference proteome</keyword>
<evidence type="ECO:0000259" key="7">
    <source>
        <dbReference type="PROSITE" id="PS50850"/>
    </source>
</evidence>
<feature type="transmembrane region" description="Helical" evidence="6">
    <location>
        <begin position="76"/>
        <end position="94"/>
    </location>
</feature>
<organism evidence="8 9">
    <name type="scientific">Domibacillus iocasae</name>
    <dbReference type="NCBI Taxonomy" id="1714016"/>
    <lineage>
        <taxon>Bacteria</taxon>
        <taxon>Bacillati</taxon>
        <taxon>Bacillota</taxon>
        <taxon>Bacilli</taxon>
        <taxon>Bacillales</taxon>
        <taxon>Bacillaceae</taxon>
        <taxon>Domibacillus</taxon>
    </lineage>
</organism>
<keyword evidence="3 6" id="KW-0812">Transmembrane</keyword>
<feature type="transmembrane region" description="Helical" evidence="6">
    <location>
        <begin position="328"/>
        <end position="351"/>
    </location>
</feature>
<evidence type="ECO:0000256" key="4">
    <source>
        <dbReference type="ARBA" id="ARBA00022989"/>
    </source>
</evidence>
<accession>A0A1E7DJZ5</accession>
<protein>
    <submittedName>
        <fullName evidence="8">MFS transporter</fullName>
    </submittedName>
</protein>
<evidence type="ECO:0000256" key="1">
    <source>
        <dbReference type="ARBA" id="ARBA00004651"/>
    </source>
</evidence>
<dbReference type="GO" id="GO:0022857">
    <property type="term" value="F:transmembrane transporter activity"/>
    <property type="evidence" value="ECO:0007669"/>
    <property type="project" value="InterPro"/>
</dbReference>
<keyword evidence="2" id="KW-0813">Transport</keyword>
<evidence type="ECO:0000256" key="6">
    <source>
        <dbReference type="SAM" id="Phobius"/>
    </source>
</evidence>
<sequence>MKQSKWSALSWISTAVLFALSLWFSASVVIDELTKVWGLTDAAKPWISAAVPAGFTAGALASSYFGLADRFNARKLFIASALAGALLNSMLLFVDSAFQGVSLRFLTGAALAGVYPTAVKVLTLWFPKQRGLAIGIVIGALTLGSALPHMLALIVSDVNWKIVIGMSSGLSALAALIMISFVKDAPQQGTPSVFSFNMISKVVRNKPVMLANYGYFGHMWELYAMWTWLPLFLAAGGLMRSSLFSFLAIGLAGAAGCIAGGLLADKIGRGRLTIWSMGISAFCSILIGFVFRHSTVLTIIIAIIWGFSIIADSAQFSAAVSEFAEVEYVGTALTFQMSIGFLITIISINLISFLQPYMGWERVFIILGIGPILGMISMAKFRQYEQRYL</sequence>
<dbReference type="RefSeq" id="WP_069939848.1">
    <property type="nucleotide sequence ID" value="NZ_MAMP01000025.1"/>
</dbReference>
<proteinExistence type="predicted"/>
<dbReference type="OrthoDB" id="9781976at2"/>
<comment type="subcellular location">
    <subcellularLocation>
        <location evidence="1">Cell membrane</location>
        <topology evidence="1">Multi-pass membrane protein</topology>
    </subcellularLocation>
</comment>
<reference evidence="8 9" key="1">
    <citation type="submission" date="2016-06" db="EMBL/GenBank/DDBJ databases">
        <title>Domibacillus iocasae genome sequencing.</title>
        <authorList>
            <person name="Verma A."/>
            <person name="Pal Y."/>
            <person name="Ojha A.K."/>
            <person name="Krishnamurthi S."/>
        </authorList>
    </citation>
    <scope>NUCLEOTIDE SEQUENCE [LARGE SCALE GENOMIC DNA]</scope>
    <source>
        <strain evidence="8 9">DSM 29979</strain>
    </source>
</reference>
<gene>
    <name evidence="8" type="ORF">BA724_13365</name>
</gene>
<dbReference type="PANTHER" id="PTHR23521:SF3">
    <property type="entry name" value="MFS TRANSPORTER"/>
    <property type="match status" value="1"/>
</dbReference>
<feature type="transmembrane region" description="Helical" evidence="6">
    <location>
        <begin position="133"/>
        <end position="156"/>
    </location>
</feature>
<dbReference type="Proteomes" id="UP000095658">
    <property type="component" value="Unassembled WGS sequence"/>
</dbReference>
<feature type="domain" description="Major facilitator superfamily (MFS) profile" evidence="7">
    <location>
        <begin position="1"/>
        <end position="386"/>
    </location>
</feature>
<feature type="transmembrane region" description="Helical" evidence="6">
    <location>
        <begin position="272"/>
        <end position="291"/>
    </location>
</feature>
<dbReference type="PANTHER" id="PTHR23521">
    <property type="entry name" value="TRANSPORTER MFS SUPERFAMILY"/>
    <property type="match status" value="1"/>
</dbReference>
<dbReference type="InterPro" id="IPR011701">
    <property type="entry name" value="MFS"/>
</dbReference>
<dbReference type="STRING" id="1714016.BA724_13365"/>
<evidence type="ECO:0000313" key="9">
    <source>
        <dbReference type="Proteomes" id="UP000095658"/>
    </source>
</evidence>
<dbReference type="PROSITE" id="PS50850">
    <property type="entry name" value="MFS"/>
    <property type="match status" value="1"/>
</dbReference>
<feature type="transmembrane region" description="Helical" evidence="6">
    <location>
        <begin position="220"/>
        <end position="238"/>
    </location>
</feature>
<dbReference type="EMBL" id="MAMP01000025">
    <property type="protein sequence ID" value="OES43410.1"/>
    <property type="molecule type" value="Genomic_DNA"/>
</dbReference>
<dbReference type="InterPro" id="IPR036259">
    <property type="entry name" value="MFS_trans_sf"/>
</dbReference>
<name>A0A1E7DJZ5_9BACI</name>
<comment type="caution">
    <text evidence="8">The sequence shown here is derived from an EMBL/GenBank/DDBJ whole genome shotgun (WGS) entry which is preliminary data.</text>
</comment>
<feature type="transmembrane region" description="Helical" evidence="6">
    <location>
        <begin position="162"/>
        <end position="182"/>
    </location>
</feature>